<dbReference type="SUPFAM" id="SSF57362">
    <property type="entry name" value="BPTI-like"/>
    <property type="match status" value="1"/>
</dbReference>
<evidence type="ECO:0000256" key="5">
    <source>
        <dbReference type="ARBA" id="ARBA00022900"/>
    </source>
</evidence>
<protein>
    <recommendedName>
        <fullName evidence="10">BPTI/Kunitz inhibitor domain-containing protein</fullName>
    </recommendedName>
</protein>
<evidence type="ECO:0000256" key="4">
    <source>
        <dbReference type="ARBA" id="ARBA00022729"/>
    </source>
</evidence>
<dbReference type="InterPro" id="IPR002223">
    <property type="entry name" value="Kunitz_BPTI"/>
</dbReference>
<dbReference type="GO" id="GO:0005615">
    <property type="term" value="C:extracellular space"/>
    <property type="evidence" value="ECO:0007669"/>
    <property type="project" value="TreeGrafter"/>
</dbReference>
<dbReference type="InterPro" id="IPR018933">
    <property type="entry name" value="Netrin_module_non-TIMP"/>
</dbReference>
<dbReference type="Pfam" id="PF00014">
    <property type="entry name" value="Kunitz_BPTI"/>
    <property type="match status" value="1"/>
</dbReference>
<dbReference type="PROSITE" id="PS00280">
    <property type="entry name" value="BPTI_KUNITZ_1"/>
    <property type="match status" value="1"/>
</dbReference>
<evidence type="ECO:0000313" key="9">
    <source>
        <dbReference type="Ensembl" id="ENSPMAP00000008223.1"/>
    </source>
</evidence>
<keyword evidence="4" id="KW-0732">Signal</keyword>
<evidence type="ECO:0000256" key="1">
    <source>
        <dbReference type="ARBA" id="ARBA00004613"/>
    </source>
</evidence>
<evidence type="ECO:0000256" key="3">
    <source>
        <dbReference type="ARBA" id="ARBA00022690"/>
    </source>
</evidence>
<comment type="subcellular location">
    <subcellularLocation>
        <location evidence="1">Secreted</location>
    </subcellularLocation>
</comment>
<dbReference type="GO" id="GO:0007179">
    <property type="term" value="P:transforming growth factor beta receptor signaling pathway"/>
    <property type="evidence" value="ECO:0007669"/>
    <property type="project" value="TreeGrafter"/>
</dbReference>
<keyword evidence="2" id="KW-0964">Secreted</keyword>
<dbReference type="PANTHER" id="PTHR45938:SF6">
    <property type="entry name" value="WAP, KAZAL, IMMUNOGLOBULIN, KUNITZ AND NTR DOMAIN-CONTAINING PROTEIN 1"/>
    <property type="match status" value="1"/>
</dbReference>
<dbReference type="AlphaFoldDB" id="S4RSN3"/>
<dbReference type="Gene3D" id="4.10.410.10">
    <property type="entry name" value="Pancreatic trypsin inhibitor Kunitz domain"/>
    <property type="match status" value="1"/>
</dbReference>
<dbReference type="Pfam" id="PF01759">
    <property type="entry name" value="NTR"/>
    <property type="match status" value="1"/>
</dbReference>
<dbReference type="Gene3D" id="2.40.50.120">
    <property type="match status" value="1"/>
</dbReference>
<proteinExistence type="predicted"/>
<dbReference type="InterPro" id="IPR001134">
    <property type="entry name" value="Netrin_domain"/>
</dbReference>
<dbReference type="PANTHER" id="PTHR45938">
    <property type="entry name" value="ACP24A4-RELATED"/>
    <property type="match status" value="1"/>
</dbReference>
<organism evidence="9">
    <name type="scientific">Petromyzon marinus</name>
    <name type="common">Sea lamprey</name>
    <dbReference type="NCBI Taxonomy" id="7757"/>
    <lineage>
        <taxon>Eukaryota</taxon>
        <taxon>Metazoa</taxon>
        <taxon>Chordata</taxon>
        <taxon>Craniata</taxon>
        <taxon>Vertebrata</taxon>
        <taxon>Cyclostomata</taxon>
        <taxon>Hyperoartia</taxon>
        <taxon>Petromyzontiformes</taxon>
        <taxon>Petromyzontidae</taxon>
        <taxon>Petromyzon</taxon>
    </lineage>
</organism>
<dbReference type="PROSITE" id="PS50189">
    <property type="entry name" value="NTR"/>
    <property type="match status" value="1"/>
</dbReference>
<dbReference type="FunFam" id="4.10.410.10:FF:000002">
    <property type="entry name" value="WAP, follistatin/kazal, immunoglobulin, kunitz and netrin domain-containing 2"/>
    <property type="match status" value="1"/>
</dbReference>
<evidence type="ECO:0008006" key="10">
    <source>
        <dbReference type="Google" id="ProtNLM"/>
    </source>
</evidence>
<dbReference type="HOGENOM" id="CLU_037211_0_0_1"/>
<sequence length="210" mass="23241">NAFETHEDCRAACVNETARVCSLPPVQGPCKAWETRWSYNPLGKRCATFLYGGCEGNGNSFASRSACERACPLTSGTSVCRPCRTKNKIVPSFCRSDFAIVGRMLEVVDDGTDAGLVRFTVDEVLKDDKMGLKAFNIKLLEITMLQVDWGCPCPNITSAEAGPLLVMGEVQEGIAVLYPDSYVRAVSERRARKLYEVVDRKTCDLLQRFH</sequence>
<feature type="domain" description="BPTI/Kunitz inhibitor" evidence="8">
    <location>
        <begin position="21"/>
        <end position="71"/>
    </location>
</feature>
<keyword evidence="5" id="KW-0722">Serine protease inhibitor</keyword>
<accession>S4RSN3</accession>
<name>S4RSN3_PETMA</name>
<dbReference type="GO" id="GO:0050431">
    <property type="term" value="F:transforming growth factor beta binding"/>
    <property type="evidence" value="ECO:0007669"/>
    <property type="project" value="TreeGrafter"/>
</dbReference>
<dbReference type="GO" id="GO:0004867">
    <property type="term" value="F:serine-type endopeptidase inhibitor activity"/>
    <property type="evidence" value="ECO:0007669"/>
    <property type="project" value="UniProtKB-KW"/>
</dbReference>
<dbReference type="SMART" id="SM00131">
    <property type="entry name" value="KU"/>
    <property type="match status" value="1"/>
</dbReference>
<keyword evidence="6" id="KW-1015">Disulfide bond</keyword>
<dbReference type="GO" id="GO:0048019">
    <property type="term" value="F:receptor antagonist activity"/>
    <property type="evidence" value="ECO:0007669"/>
    <property type="project" value="TreeGrafter"/>
</dbReference>
<dbReference type="Ensembl" id="ENSPMAT00000008261.1">
    <property type="protein sequence ID" value="ENSPMAP00000008223.1"/>
    <property type="gene ID" value="ENSPMAG00000007479.1"/>
</dbReference>
<dbReference type="PRINTS" id="PR00759">
    <property type="entry name" value="BASICPTASE"/>
</dbReference>
<dbReference type="GeneTree" id="ENSGT00940000158031"/>
<dbReference type="InterPro" id="IPR020901">
    <property type="entry name" value="Prtase_inh_Kunz-CS"/>
</dbReference>
<feature type="domain" description="NTR" evidence="7">
    <location>
        <begin position="71"/>
        <end position="203"/>
    </location>
</feature>
<reference evidence="9" key="2">
    <citation type="submission" date="2025-09" db="UniProtKB">
        <authorList>
            <consortium name="Ensembl"/>
        </authorList>
    </citation>
    <scope>IDENTIFICATION</scope>
</reference>
<dbReference type="PROSITE" id="PS50279">
    <property type="entry name" value="BPTI_KUNITZ_2"/>
    <property type="match status" value="1"/>
</dbReference>
<keyword evidence="3" id="KW-0646">Protease inhibitor</keyword>
<dbReference type="InterPro" id="IPR036880">
    <property type="entry name" value="Kunitz_BPTI_sf"/>
</dbReference>
<evidence type="ECO:0000256" key="2">
    <source>
        <dbReference type="ARBA" id="ARBA00022525"/>
    </source>
</evidence>
<dbReference type="SUPFAM" id="SSF50242">
    <property type="entry name" value="TIMP-like"/>
    <property type="match status" value="1"/>
</dbReference>
<evidence type="ECO:0000259" key="7">
    <source>
        <dbReference type="PROSITE" id="PS50189"/>
    </source>
</evidence>
<reference evidence="9" key="1">
    <citation type="submission" date="2025-08" db="UniProtKB">
        <authorList>
            <consortium name="Ensembl"/>
        </authorList>
    </citation>
    <scope>IDENTIFICATION</scope>
</reference>
<dbReference type="InterPro" id="IPR008993">
    <property type="entry name" value="TIMP-like_OB-fold"/>
</dbReference>
<evidence type="ECO:0000259" key="8">
    <source>
        <dbReference type="PROSITE" id="PS50279"/>
    </source>
</evidence>
<evidence type="ECO:0000256" key="6">
    <source>
        <dbReference type="ARBA" id="ARBA00023157"/>
    </source>
</evidence>